<dbReference type="Gene3D" id="3.40.30.120">
    <property type="match status" value="1"/>
</dbReference>
<dbReference type="InterPro" id="IPR050641">
    <property type="entry name" value="RIFMO-like"/>
</dbReference>
<evidence type="ECO:0000256" key="1">
    <source>
        <dbReference type="ARBA" id="ARBA00001974"/>
    </source>
</evidence>
<dbReference type="Pfam" id="PF21274">
    <property type="entry name" value="Rng_hyd_C"/>
    <property type="match status" value="1"/>
</dbReference>
<name>A0ABT1KAU0_9ACTN</name>
<organism evidence="6 7">
    <name type="scientific">Nonomuraea roseoviolacea subsp. carminata</name>
    <dbReference type="NCBI Taxonomy" id="160689"/>
    <lineage>
        <taxon>Bacteria</taxon>
        <taxon>Bacillati</taxon>
        <taxon>Actinomycetota</taxon>
        <taxon>Actinomycetes</taxon>
        <taxon>Streptosporangiales</taxon>
        <taxon>Streptosporangiaceae</taxon>
        <taxon>Nonomuraea</taxon>
    </lineage>
</organism>
<sequence length="513" mass="53780">MDADVIVVGAGPVGLLLAAELRLAGAEPLVLERLAEPSPLRRSRGIGPLAAEALRRRGLGGRLQAHQPERGAQKAREHGSEKDHFAWIHKIDPLLQEEPDRRGVLIWQPDLEAVLGEHAAALGVAVRRGHTVTGVSPDEDGVTVTVATGAGERRLRAAFVVGCDGGRSTVRKLAGFAFPGTPPLMTARQAHAEPADPGALPPPGRLPGGMLLHGPGGIGTFDFADVHERHEGPVTAEELRASVRRVAGVDVTFTRMGDALRFTDQARQAATYRLGRVLLAGDAAHVHSPNGGQGLNLGLTDAVNLGWKLAAEVNGTAPEGLLDTYTAERHPVGEAVLRNTRAQSALMLPGPHTDALRDIVADLMDIPDVNRYFGRLLSGLGTRYAFPYATPEAHPLIGTHCPDVVLSPAEEPGREVPLSRLTTGGRPVLFAPAGGRAVTAAAAWRDRVEVVEVTAVDHPALGGALIRPDGAIAWACGPDGGTALLEAALRTWFGAPPQVTAAPSRAAGASHLR</sequence>
<feature type="compositionally biased region" description="Basic and acidic residues" evidence="4">
    <location>
        <begin position="67"/>
        <end position="80"/>
    </location>
</feature>
<dbReference type="PRINTS" id="PR00420">
    <property type="entry name" value="RNGMNOXGNASE"/>
</dbReference>
<dbReference type="InterPro" id="IPR002938">
    <property type="entry name" value="FAD-bd"/>
</dbReference>
<evidence type="ECO:0000259" key="5">
    <source>
        <dbReference type="Pfam" id="PF01494"/>
    </source>
</evidence>
<evidence type="ECO:0000313" key="7">
    <source>
        <dbReference type="Proteomes" id="UP001320766"/>
    </source>
</evidence>
<reference evidence="6 7" key="1">
    <citation type="submission" date="2022-06" db="EMBL/GenBank/DDBJ databases">
        <title>Sequencing the genomes of 1000 actinobacteria strains.</title>
        <authorList>
            <person name="Klenk H.-P."/>
        </authorList>
    </citation>
    <scope>NUCLEOTIDE SEQUENCE [LARGE SCALE GENOMIC DNA]</scope>
    <source>
        <strain evidence="6 7">DSM 44170</strain>
    </source>
</reference>
<dbReference type="PANTHER" id="PTHR43004">
    <property type="entry name" value="TRK SYSTEM POTASSIUM UPTAKE PROTEIN"/>
    <property type="match status" value="1"/>
</dbReference>
<gene>
    <name evidence="6" type="ORF">HD595_007242</name>
</gene>
<evidence type="ECO:0000256" key="3">
    <source>
        <dbReference type="ARBA" id="ARBA00022827"/>
    </source>
</evidence>
<feature type="region of interest" description="Disordered" evidence="4">
    <location>
        <begin position="61"/>
        <end position="80"/>
    </location>
</feature>
<dbReference type="RefSeq" id="WP_253777126.1">
    <property type="nucleotide sequence ID" value="NZ_BAAAVE010000002.1"/>
</dbReference>
<evidence type="ECO:0000256" key="4">
    <source>
        <dbReference type="SAM" id="MobiDB-lite"/>
    </source>
</evidence>
<evidence type="ECO:0000313" key="6">
    <source>
        <dbReference type="EMBL" id="MCP2351120.1"/>
    </source>
</evidence>
<comment type="caution">
    <text evidence="6">The sequence shown here is derived from an EMBL/GenBank/DDBJ whole genome shotgun (WGS) entry which is preliminary data.</text>
</comment>
<dbReference type="InterPro" id="IPR036188">
    <property type="entry name" value="FAD/NAD-bd_sf"/>
</dbReference>
<feature type="domain" description="FAD-binding" evidence="5">
    <location>
        <begin position="2"/>
        <end position="340"/>
    </location>
</feature>
<evidence type="ECO:0000256" key="2">
    <source>
        <dbReference type="ARBA" id="ARBA00022630"/>
    </source>
</evidence>
<proteinExistence type="predicted"/>
<dbReference type="SUPFAM" id="SSF51905">
    <property type="entry name" value="FAD/NAD(P)-binding domain"/>
    <property type="match status" value="1"/>
</dbReference>
<keyword evidence="2" id="KW-0285">Flavoprotein</keyword>
<accession>A0ABT1KAU0</accession>
<dbReference type="Pfam" id="PF01494">
    <property type="entry name" value="FAD_binding_3"/>
    <property type="match status" value="1"/>
</dbReference>
<keyword evidence="3" id="KW-0274">FAD</keyword>
<dbReference type="Gene3D" id="3.50.50.60">
    <property type="entry name" value="FAD/NAD(P)-binding domain"/>
    <property type="match status" value="2"/>
</dbReference>
<dbReference type="Proteomes" id="UP001320766">
    <property type="component" value="Unassembled WGS sequence"/>
</dbReference>
<protein>
    <submittedName>
        <fullName evidence="6">2-polyprenyl-6-methoxyphenol hydroxylase-like FAD-dependent oxidoreductase</fullName>
    </submittedName>
</protein>
<keyword evidence="7" id="KW-1185">Reference proteome</keyword>
<dbReference type="PANTHER" id="PTHR43004:SF19">
    <property type="entry name" value="BINDING MONOOXYGENASE, PUTATIVE (JCVI)-RELATED"/>
    <property type="match status" value="1"/>
</dbReference>
<dbReference type="EMBL" id="JAMZEC010000001">
    <property type="protein sequence ID" value="MCP2351120.1"/>
    <property type="molecule type" value="Genomic_DNA"/>
</dbReference>
<comment type="cofactor">
    <cofactor evidence="1">
        <name>FAD</name>
        <dbReference type="ChEBI" id="CHEBI:57692"/>
    </cofactor>
</comment>